<evidence type="ECO:0000313" key="2">
    <source>
        <dbReference type="EMBL" id="KAK7113375.1"/>
    </source>
</evidence>
<sequence length="644" mass="71509">MMENGSRKTPRQYKLFSKYEILRCGHMDKLIKKRKSPAETPIYYVTIEDTFDVIRTALLATGHGGRDRVLKEIEQKFANVHRESVEIFKSLCKVCQEKTKRQKTKGVVVRPILSSDFSSRCQVDLIDFQSMGDGQYKWIMVYQDHLTKFVVLRPLTSKRACEVAVQLMDIFALLGAPVILQSDNGSEFTAAIITELRDLWPELKLVHGKPRHPQSQGSVERANGDIKDMLIAWMADNSTTRWSVGLRFVQFMKNRSYSAAIKRSPYQALFGCQPRLGLSSTSLPKELIDEFHTEDDLRDFSLRNSGNSDAEMAADVHHADAVVADVHRADVVVADVHRADAVVADVHLADVVVADVHRADAVVADVHHADVVVADVHRADAVVADVHRADVVVADVHRADAVVADVHLADVVVADVHRADAVVADVHHADVVVADVHRAADVHSAGDARSEPQRNTANIHPGNANLSIEELVTDDSVALLDRQYKQIQHHRQASRVCQLQQAERMVKRSRLDLGHGQRGDNVAIPIPLVDRGRGDPRNILGVILDRSENDNYTLVTKNGILKGAYARNDFELCPQKLLYLSEMNCVKHVSLRAAVILGSQSGGQGYVKCNCSGAKKCQNNRCKCFKAKLKCNSRCHQSLTCGNK</sequence>
<dbReference type="EMBL" id="JBAMIC010000002">
    <property type="protein sequence ID" value="KAK7113375.1"/>
    <property type="molecule type" value="Genomic_DNA"/>
</dbReference>
<dbReference type="Gene3D" id="3.30.420.10">
    <property type="entry name" value="Ribonuclease H-like superfamily/Ribonuclease H"/>
    <property type="match status" value="1"/>
</dbReference>
<dbReference type="SUPFAM" id="SSF53098">
    <property type="entry name" value="Ribonuclease H-like"/>
    <property type="match status" value="1"/>
</dbReference>
<gene>
    <name evidence="2" type="ORF">V1264_012674</name>
</gene>
<comment type="caution">
    <text evidence="2">The sequence shown here is derived from an EMBL/GenBank/DDBJ whole genome shotgun (WGS) entry which is preliminary data.</text>
</comment>
<dbReference type="GO" id="GO:0003676">
    <property type="term" value="F:nucleic acid binding"/>
    <property type="evidence" value="ECO:0007669"/>
    <property type="project" value="InterPro"/>
</dbReference>
<protein>
    <recommendedName>
        <fullName evidence="1">Integrase catalytic domain-containing protein</fullName>
    </recommendedName>
</protein>
<dbReference type="Gene3D" id="2.160.20.80">
    <property type="entry name" value="E3 ubiquitin-protein ligase SopA"/>
    <property type="match status" value="1"/>
</dbReference>
<reference evidence="2 3" key="1">
    <citation type="submission" date="2024-02" db="EMBL/GenBank/DDBJ databases">
        <title>Chromosome-scale genome assembly of the rough periwinkle Littorina saxatilis.</title>
        <authorList>
            <person name="De Jode A."/>
            <person name="Faria R."/>
            <person name="Formenti G."/>
            <person name="Sims Y."/>
            <person name="Smith T.P."/>
            <person name="Tracey A."/>
            <person name="Wood J.M.D."/>
            <person name="Zagrodzka Z.B."/>
            <person name="Johannesson K."/>
            <person name="Butlin R.K."/>
            <person name="Leder E.H."/>
        </authorList>
    </citation>
    <scope>NUCLEOTIDE SEQUENCE [LARGE SCALE GENOMIC DNA]</scope>
    <source>
        <strain evidence="2">Snail1</strain>
        <tissue evidence="2">Muscle</tissue>
    </source>
</reference>
<name>A0AAN9GNU2_9CAEN</name>
<feature type="domain" description="Integrase catalytic" evidence="1">
    <location>
        <begin position="107"/>
        <end position="273"/>
    </location>
</feature>
<dbReference type="AlphaFoldDB" id="A0AAN9GNU2"/>
<dbReference type="GO" id="GO:0015074">
    <property type="term" value="P:DNA integration"/>
    <property type="evidence" value="ECO:0007669"/>
    <property type="project" value="InterPro"/>
</dbReference>
<evidence type="ECO:0000313" key="3">
    <source>
        <dbReference type="Proteomes" id="UP001374579"/>
    </source>
</evidence>
<accession>A0AAN9GNU2</accession>
<dbReference type="InterPro" id="IPR012337">
    <property type="entry name" value="RNaseH-like_sf"/>
</dbReference>
<dbReference type="InterPro" id="IPR050951">
    <property type="entry name" value="Retrovirus_Pol_polyprotein"/>
</dbReference>
<dbReference type="PANTHER" id="PTHR37984">
    <property type="entry name" value="PROTEIN CBG26694"/>
    <property type="match status" value="1"/>
</dbReference>
<keyword evidence="3" id="KW-1185">Reference proteome</keyword>
<proteinExistence type="predicted"/>
<dbReference type="Proteomes" id="UP001374579">
    <property type="component" value="Unassembled WGS sequence"/>
</dbReference>
<dbReference type="PROSITE" id="PS50994">
    <property type="entry name" value="INTEGRASE"/>
    <property type="match status" value="1"/>
</dbReference>
<dbReference type="InterPro" id="IPR036397">
    <property type="entry name" value="RNaseH_sf"/>
</dbReference>
<dbReference type="PANTHER" id="PTHR37984:SF5">
    <property type="entry name" value="PROTEIN NYNRIN-LIKE"/>
    <property type="match status" value="1"/>
</dbReference>
<organism evidence="2 3">
    <name type="scientific">Littorina saxatilis</name>
    <dbReference type="NCBI Taxonomy" id="31220"/>
    <lineage>
        <taxon>Eukaryota</taxon>
        <taxon>Metazoa</taxon>
        <taxon>Spiralia</taxon>
        <taxon>Lophotrochozoa</taxon>
        <taxon>Mollusca</taxon>
        <taxon>Gastropoda</taxon>
        <taxon>Caenogastropoda</taxon>
        <taxon>Littorinimorpha</taxon>
        <taxon>Littorinoidea</taxon>
        <taxon>Littorinidae</taxon>
        <taxon>Littorina</taxon>
    </lineage>
</organism>
<dbReference type="InterPro" id="IPR001584">
    <property type="entry name" value="Integrase_cat-core"/>
</dbReference>
<evidence type="ECO:0000259" key="1">
    <source>
        <dbReference type="PROSITE" id="PS50994"/>
    </source>
</evidence>